<evidence type="ECO:0000313" key="1">
    <source>
        <dbReference type="EMBL" id="SVC79828.1"/>
    </source>
</evidence>
<dbReference type="AlphaFoldDB" id="A0A382Q4G0"/>
<organism evidence="1">
    <name type="scientific">marine metagenome</name>
    <dbReference type="NCBI Taxonomy" id="408172"/>
    <lineage>
        <taxon>unclassified sequences</taxon>
        <taxon>metagenomes</taxon>
        <taxon>ecological metagenomes</taxon>
    </lineage>
</organism>
<protein>
    <submittedName>
        <fullName evidence="1">Uncharacterized protein</fullName>
    </submittedName>
</protein>
<accession>A0A382Q4G0</accession>
<dbReference type="EMBL" id="UINC01111536">
    <property type="protein sequence ID" value="SVC79828.1"/>
    <property type="molecule type" value="Genomic_DNA"/>
</dbReference>
<gene>
    <name evidence="1" type="ORF">METZ01_LOCUS332682</name>
</gene>
<sequence>MLPDKGSHVAAGFADISGVSAPLRSTPSQLVHHRCKGAVGQGDFEAASLIIVNVAGNNMNSLLSKFMDNLVSRLTCLTSVYIGDGNLVVSIEALGVVNMSII</sequence>
<reference evidence="1" key="1">
    <citation type="submission" date="2018-05" db="EMBL/GenBank/DDBJ databases">
        <authorList>
            <person name="Lanie J.A."/>
            <person name="Ng W.-L."/>
            <person name="Kazmierczak K.M."/>
            <person name="Andrzejewski T.M."/>
            <person name="Davidsen T.M."/>
            <person name="Wayne K.J."/>
            <person name="Tettelin H."/>
            <person name="Glass J.I."/>
            <person name="Rusch D."/>
            <person name="Podicherti R."/>
            <person name="Tsui H.-C.T."/>
            <person name="Winkler M.E."/>
        </authorList>
    </citation>
    <scope>NUCLEOTIDE SEQUENCE</scope>
</reference>
<name>A0A382Q4G0_9ZZZZ</name>
<proteinExistence type="predicted"/>